<dbReference type="SMART" id="SM00530">
    <property type="entry name" value="HTH_XRE"/>
    <property type="match status" value="1"/>
</dbReference>
<dbReference type="PANTHER" id="PTHR43236">
    <property type="entry name" value="ANTITOXIN HIGA1"/>
    <property type="match status" value="1"/>
</dbReference>
<dbReference type="EMBL" id="BMRG01000013">
    <property type="protein sequence ID" value="GGP73455.1"/>
    <property type="molecule type" value="Genomic_DNA"/>
</dbReference>
<dbReference type="SUPFAM" id="SSF47413">
    <property type="entry name" value="lambda repressor-like DNA-binding domains"/>
    <property type="match status" value="1"/>
</dbReference>
<comment type="caution">
    <text evidence="3">The sequence shown here is derived from an EMBL/GenBank/DDBJ whole genome shotgun (WGS) entry which is preliminary data.</text>
</comment>
<evidence type="ECO:0000313" key="3">
    <source>
        <dbReference type="EMBL" id="GGP73455.1"/>
    </source>
</evidence>
<reference evidence="3" key="2">
    <citation type="submission" date="2020-09" db="EMBL/GenBank/DDBJ databases">
        <authorList>
            <person name="Sun Q."/>
            <person name="Ohkuma M."/>
        </authorList>
    </citation>
    <scope>NUCLEOTIDE SEQUENCE</scope>
    <source>
        <strain evidence="3">JCM 3313</strain>
    </source>
</reference>
<evidence type="ECO:0000313" key="4">
    <source>
        <dbReference type="Proteomes" id="UP000639606"/>
    </source>
</evidence>
<dbReference type="Pfam" id="PF06114">
    <property type="entry name" value="Peptidase_M78"/>
    <property type="match status" value="1"/>
</dbReference>
<gene>
    <name evidence="3" type="ORF">GCM10010185_53740</name>
</gene>
<feature type="domain" description="HTH cro/C1-type" evidence="2">
    <location>
        <begin position="7"/>
        <end position="61"/>
    </location>
</feature>
<dbReference type="InterPro" id="IPR001387">
    <property type="entry name" value="Cro/C1-type_HTH"/>
</dbReference>
<evidence type="ECO:0000259" key="2">
    <source>
        <dbReference type="PROSITE" id="PS50943"/>
    </source>
</evidence>
<evidence type="ECO:0000256" key="1">
    <source>
        <dbReference type="ARBA" id="ARBA00007227"/>
    </source>
</evidence>
<organism evidence="3 4">
    <name type="scientific">Saccharothrix coeruleofusca</name>
    <dbReference type="NCBI Taxonomy" id="33919"/>
    <lineage>
        <taxon>Bacteria</taxon>
        <taxon>Bacillati</taxon>
        <taxon>Actinomycetota</taxon>
        <taxon>Actinomycetes</taxon>
        <taxon>Pseudonocardiales</taxon>
        <taxon>Pseudonocardiaceae</taxon>
        <taxon>Saccharothrix</taxon>
    </lineage>
</organism>
<dbReference type="InterPro" id="IPR010982">
    <property type="entry name" value="Lambda_DNA-bd_dom_sf"/>
</dbReference>
<dbReference type="Pfam" id="PF01381">
    <property type="entry name" value="HTH_3"/>
    <property type="match status" value="1"/>
</dbReference>
<sequence length="346" mass="37194">MLTPSRLALARTRRGLTATELARKAGVSPRSIGDYERGRRQPDEATVTALAAALGFPVAFLSAPEAAELAEGAVAFSNAAPRSRRAAAISAGRLAVEFGRWLARAFALPATDVPRLEHPDPETAAGMVRARWGMGSGPAPNVVHLLEAHGVRVFSLPTDCAEVGTFSFWYAGTPHVLLDPTATPERGRFEAARELGRLVLPKGDANAFASAFLLPRAGVLASVPAAAVTRHVIGQGKRWHVSALALTYRLRDLGLLTARQYQVVCAELSRREPDGMARREDSQLLTKVFRALRDRGITPHQVAHELLFDVEELNSLVFGLVFTALPGAATGRRRGRADLSLVPPRS</sequence>
<name>A0A918ATD4_9PSEU</name>
<dbReference type="PANTHER" id="PTHR43236:SF1">
    <property type="entry name" value="BLL7220 PROTEIN"/>
    <property type="match status" value="1"/>
</dbReference>
<comment type="similarity">
    <text evidence="1">Belongs to the short-chain fatty acyl-CoA assimilation regulator (ScfR) family.</text>
</comment>
<dbReference type="Gene3D" id="1.10.260.40">
    <property type="entry name" value="lambda repressor-like DNA-binding domains"/>
    <property type="match status" value="1"/>
</dbReference>
<accession>A0A918ATD4</accession>
<dbReference type="PROSITE" id="PS50943">
    <property type="entry name" value="HTH_CROC1"/>
    <property type="match status" value="1"/>
</dbReference>
<dbReference type="InterPro" id="IPR052345">
    <property type="entry name" value="Rad_response_metalloprotease"/>
</dbReference>
<dbReference type="CDD" id="cd00093">
    <property type="entry name" value="HTH_XRE"/>
    <property type="match status" value="1"/>
</dbReference>
<dbReference type="GO" id="GO:0003677">
    <property type="term" value="F:DNA binding"/>
    <property type="evidence" value="ECO:0007669"/>
    <property type="project" value="InterPro"/>
</dbReference>
<keyword evidence="4" id="KW-1185">Reference proteome</keyword>
<dbReference type="AlphaFoldDB" id="A0A918ATD4"/>
<dbReference type="InterPro" id="IPR010359">
    <property type="entry name" value="IrrE_HExxH"/>
</dbReference>
<dbReference type="Proteomes" id="UP000639606">
    <property type="component" value="Unassembled WGS sequence"/>
</dbReference>
<reference evidence="3" key="1">
    <citation type="journal article" date="2014" name="Int. J. Syst. Evol. Microbiol.">
        <title>Complete genome sequence of Corynebacterium casei LMG S-19264T (=DSM 44701T), isolated from a smear-ripened cheese.</title>
        <authorList>
            <consortium name="US DOE Joint Genome Institute (JGI-PGF)"/>
            <person name="Walter F."/>
            <person name="Albersmeier A."/>
            <person name="Kalinowski J."/>
            <person name="Ruckert C."/>
        </authorList>
    </citation>
    <scope>NUCLEOTIDE SEQUENCE</scope>
    <source>
        <strain evidence="3">JCM 3313</strain>
    </source>
</reference>
<proteinExistence type="inferred from homology"/>
<protein>
    <submittedName>
        <fullName evidence="3">Transcriptional regulator</fullName>
    </submittedName>
</protein>
<dbReference type="RefSeq" id="WP_189226088.1">
    <property type="nucleotide sequence ID" value="NZ_BMRG01000013.1"/>
</dbReference>